<comment type="subunit">
    <text evidence="9 10">Homodimer, forms a heterotetramer with a Cas2 homodimer.</text>
</comment>
<evidence type="ECO:0000256" key="7">
    <source>
        <dbReference type="ARBA" id="ARBA00023125"/>
    </source>
</evidence>
<evidence type="ECO:0000256" key="6">
    <source>
        <dbReference type="ARBA" id="ARBA00023118"/>
    </source>
</evidence>
<dbReference type="GO" id="GO:0003677">
    <property type="term" value="F:DNA binding"/>
    <property type="evidence" value="ECO:0007669"/>
    <property type="project" value="UniProtKB-KW"/>
</dbReference>
<keyword evidence="4 10" id="KW-0378">Hydrolase</keyword>
<dbReference type="AlphaFoldDB" id="A0A2U0SK58"/>
<reference evidence="11 12" key="1">
    <citation type="submission" date="2018-05" db="EMBL/GenBank/DDBJ databases">
        <title>Genomic Encyclopedia of Type Strains, Phase IV (KMG-IV): sequencing the most valuable type-strain genomes for metagenomic binning, comparative biology and taxonomic classification.</title>
        <authorList>
            <person name="Goeker M."/>
        </authorList>
    </citation>
    <scope>NUCLEOTIDE SEQUENCE [LARGE SCALE GENOMIC DNA]</scope>
    <source>
        <strain evidence="11 12">DSM 22999</strain>
    </source>
</reference>
<evidence type="ECO:0000256" key="4">
    <source>
        <dbReference type="ARBA" id="ARBA00022801"/>
    </source>
</evidence>
<evidence type="ECO:0000256" key="9">
    <source>
        <dbReference type="ARBA" id="ARBA00038592"/>
    </source>
</evidence>
<comment type="function">
    <text evidence="10">CRISPR (clustered regularly interspaced short palindromic repeat), is an adaptive immune system that provides protection against mobile genetic elements (viruses, transposable elements and conjugative plasmids). CRISPR clusters contain spacers, sequences complementary to antecedent mobile elements, and target invading nucleic acids. CRISPR clusters are transcribed and processed into CRISPR RNA (crRNA). Acts as a dsDNA endonuclease. Involved in the integration of spacer DNA into the CRISPR cassette.</text>
</comment>
<comment type="caution">
    <text evidence="11">The sequence shown here is derived from an EMBL/GenBank/DDBJ whole genome shotgun (WGS) entry which is preliminary data.</text>
</comment>
<evidence type="ECO:0000256" key="8">
    <source>
        <dbReference type="ARBA" id="ARBA00023211"/>
    </source>
</evidence>
<evidence type="ECO:0000313" key="11">
    <source>
        <dbReference type="EMBL" id="PVX31709.1"/>
    </source>
</evidence>
<dbReference type="EC" id="3.1.-.-" evidence="10"/>
<dbReference type="HAMAP" id="MF_01470">
    <property type="entry name" value="Cas1"/>
    <property type="match status" value="1"/>
</dbReference>
<dbReference type="InterPro" id="IPR050646">
    <property type="entry name" value="Cas1"/>
</dbReference>
<keyword evidence="1 10" id="KW-0540">Nuclease</keyword>
<dbReference type="Pfam" id="PF01867">
    <property type="entry name" value="Cas_Cas1"/>
    <property type="match status" value="1"/>
</dbReference>
<keyword evidence="7 10" id="KW-0238">DNA-binding</keyword>
<dbReference type="Gene3D" id="1.20.120.920">
    <property type="entry name" value="CRISPR-associated endonuclease Cas1, C-terminal domain"/>
    <property type="match status" value="1"/>
</dbReference>
<evidence type="ECO:0000313" key="12">
    <source>
        <dbReference type="Proteomes" id="UP000245909"/>
    </source>
</evidence>
<feature type="binding site" evidence="10">
    <location>
        <position position="220"/>
    </location>
    <ligand>
        <name>Mn(2+)</name>
        <dbReference type="ChEBI" id="CHEBI:29035"/>
    </ligand>
</feature>
<keyword evidence="6 10" id="KW-0051">Antiviral defense</keyword>
<name>A0A2U0SK58_9PAST</name>
<dbReference type="InterPro" id="IPR019855">
    <property type="entry name" value="CRISPR-assoc_Cas1_NMENI"/>
</dbReference>
<dbReference type="InterPro" id="IPR002729">
    <property type="entry name" value="CRISPR-assoc_Cas1"/>
</dbReference>
<dbReference type="GO" id="GO:0051607">
    <property type="term" value="P:defense response to virus"/>
    <property type="evidence" value="ECO:0007669"/>
    <property type="project" value="UniProtKB-UniRule"/>
</dbReference>
<dbReference type="PANTHER" id="PTHR34353">
    <property type="entry name" value="CRISPR-ASSOCIATED ENDONUCLEASE CAS1 1"/>
    <property type="match status" value="1"/>
</dbReference>
<keyword evidence="3 10" id="KW-0255">Endonuclease</keyword>
<gene>
    <name evidence="10" type="primary">cas1</name>
    <name evidence="11" type="ORF">C8D76_1235</name>
</gene>
<proteinExistence type="inferred from homology"/>
<keyword evidence="2 10" id="KW-0479">Metal-binding</keyword>
<keyword evidence="12" id="KW-1185">Reference proteome</keyword>
<evidence type="ECO:0000256" key="5">
    <source>
        <dbReference type="ARBA" id="ARBA00022842"/>
    </source>
</evidence>
<evidence type="ECO:0000256" key="2">
    <source>
        <dbReference type="ARBA" id="ARBA00022723"/>
    </source>
</evidence>
<evidence type="ECO:0000256" key="1">
    <source>
        <dbReference type="ARBA" id="ARBA00022722"/>
    </source>
</evidence>
<dbReference type="CDD" id="cd09720">
    <property type="entry name" value="Cas1_II"/>
    <property type="match status" value="1"/>
</dbReference>
<evidence type="ECO:0000256" key="3">
    <source>
        <dbReference type="ARBA" id="ARBA00022759"/>
    </source>
</evidence>
<feature type="binding site" evidence="10">
    <location>
        <position position="205"/>
    </location>
    <ligand>
        <name>Mn(2+)</name>
        <dbReference type="ChEBI" id="CHEBI:29035"/>
    </ligand>
</feature>
<dbReference type="Proteomes" id="UP000245909">
    <property type="component" value="Unassembled WGS sequence"/>
</dbReference>
<protein>
    <recommendedName>
        <fullName evidence="10">CRISPR-associated endonuclease Cas1</fullName>
        <ecNumber evidence="10">3.1.-.-</ecNumber>
    </recommendedName>
</protein>
<organism evidence="11 12">
    <name type="scientific">Alitibacter langaaensis DSM 22999</name>
    <dbReference type="NCBI Taxonomy" id="1122935"/>
    <lineage>
        <taxon>Bacteria</taxon>
        <taxon>Pseudomonadati</taxon>
        <taxon>Pseudomonadota</taxon>
        <taxon>Gammaproteobacteria</taxon>
        <taxon>Pasteurellales</taxon>
        <taxon>Pasteurellaceae</taxon>
        <taxon>Alitibacter</taxon>
    </lineage>
</organism>
<accession>A0A2U0SK58</accession>
<comment type="similarity">
    <text evidence="10">Belongs to the CRISPR-associated endonuclease Cas1 family.</text>
</comment>
<keyword evidence="8 10" id="KW-0464">Manganese</keyword>
<dbReference type="NCBIfam" id="TIGR03639">
    <property type="entry name" value="cas1_NMENI"/>
    <property type="match status" value="1"/>
</dbReference>
<dbReference type="InterPro" id="IPR042206">
    <property type="entry name" value="CRISPR-assoc_Cas1_C"/>
</dbReference>
<feature type="binding site" evidence="10">
    <location>
        <position position="148"/>
    </location>
    <ligand>
        <name>Mn(2+)</name>
        <dbReference type="ChEBI" id="CHEBI:29035"/>
    </ligand>
</feature>
<keyword evidence="5 10" id="KW-0460">Magnesium</keyword>
<dbReference type="GO" id="GO:0004520">
    <property type="term" value="F:DNA endonuclease activity"/>
    <property type="evidence" value="ECO:0007669"/>
    <property type="project" value="InterPro"/>
</dbReference>
<sequence>MTWRSILISKGGKLSLQQNQMLIQQEGNEFTVPLEDIAIVVVESRETVITIPLLSAFGLYGITLLTCDEQFLPCGQWLPFNQYHRQLKTLRLQLEASLPQKKQLWQKIVQQKIRNQATVLKICQFKVESDRLFKMAEQVKSGDKENLEAQSAVIYFQILFGKGFKRTADEHAVNGALNYGYTVVRSAVARALVLYGWLPQMGLFHRNELNAFNLADDFIEPFRPLVDLLVVQLANEDKLALNLSPTLKQRLIKVLNYQLLFKQEKVNTLTAIDRTVSSFQSALTQRNADLLKLPEILPLAEHQYE</sequence>
<dbReference type="GO" id="GO:0046872">
    <property type="term" value="F:metal ion binding"/>
    <property type="evidence" value="ECO:0007669"/>
    <property type="project" value="UniProtKB-UniRule"/>
</dbReference>
<evidence type="ECO:0000256" key="10">
    <source>
        <dbReference type="HAMAP-Rule" id="MF_01470"/>
    </source>
</evidence>
<dbReference type="OrthoDB" id="9803119at2"/>
<dbReference type="GO" id="GO:0043571">
    <property type="term" value="P:maintenance of CRISPR repeat elements"/>
    <property type="evidence" value="ECO:0007669"/>
    <property type="project" value="UniProtKB-UniRule"/>
</dbReference>
<dbReference type="PANTHER" id="PTHR34353:SF2">
    <property type="entry name" value="CRISPR-ASSOCIATED ENDONUCLEASE CAS1 1"/>
    <property type="match status" value="1"/>
</dbReference>
<dbReference type="RefSeq" id="WP_116632546.1">
    <property type="nucleotide sequence ID" value="NZ_QENU01000023.1"/>
</dbReference>
<comment type="cofactor">
    <cofactor evidence="10">
        <name>Mg(2+)</name>
        <dbReference type="ChEBI" id="CHEBI:18420"/>
    </cofactor>
    <cofactor evidence="10">
        <name>Mn(2+)</name>
        <dbReference type="ChEBI" id="CHEBI:29035"/>
    </cofactor>
</comment>
<dbReference type="GO" id="GO:0016787">
    <property type="term" value="F:hydrolase activity"/>
    <property type="evidence" value="ECO:0007669"/>
    <property type="project" value="UniProtKB-KW"/>
</dbReference>
<dbReference type="EMBL" id="QENU01000023">
    <property type="protein sequence ID" value="PVX31709.1"/>
    <property type="molecule type" value="Genomic_DNA"/>
</dbReference>
<dbReference type="NCBIfam" id="TIGR00287">
    <property type="entry name" value="cas1"/>
    <property type="match status" value="1"/>
</dbReference>